<gene>
    <name evidence="2" type="ORF">WMY93_022952</name>
</gene>
<dbReference type="Proteomes" id="UP001460270">
    <property type="component" value="Unassembled WGS sequence"/>
</dbReference>
<proteinExistence type="predicted"/>
<protein>
    <submittedName>
        <fullName evidence="2">Uncharacterized protein</fullName>
    </submittedName>
</protein>
<accession>A0AAW0N9S8</accession>
<keyword evidence="3" id="KW-1185">Reference proteome</keyword>
<name>A0AAW0N9S8_9GOBI</name>
<sequence length="123" mass="13392">MPLQDYRWKTAVKVIGGARAVFQSPSFPVAPWDRKSGTNSKNITEKNCFESDPPSHSGLKGGKSGGDGGRGRALAPCAVHAHWLRHSRSRHRRERTVDQGISAGKCSLHRAVAKAKVSGKEFM</sequence>
<evidence type="ECO:0000256" key="1">
    <source>
        <dbReference type="SAM" id="MobiDB-lite"/>
    </source>
</evidence>
<evidence type="ECO:0000313" key="2">
    <source>
        <dbReference type="EMBL" id="KAK7890989.1"/>
    </source>
</evidence>
<organism evidence="2 3">
    <name type="scientific">Mugilogobius chulae</name>
    <name type="common">yellowstripe goby</name>
    <dbReference type="NCBI Taxonomy" id="88201"/>
    <lineage>
        <taxon>Eukaryota</taxon>
        <taxon>Metazoa</taxon>
        <taxon>Chordata</taxon>
        <taxon>Craniata</taxon>
        <taxon>Vertebrata</taxon>
        <taxon>Euteleostomi</taxon>
        <taxon>Actinopterygii</taxon>
        <taxon>Neopterygii</taxon>
        <taxon>Teleostei</taxon>
        <taxon>Neoteleostei</taxon>
        <taxon>Acanthomorphata</taxon>
        <taxon>Gobiaria</taxon>
        <taxon>Gobiiformes</taxon>
        <taxon>Gobioidei</taxon>
        <taxon>Gobiidae</taxon>
        <taxon>Gobionellinae</taxon>
        <taxon>Mugilogobius</taxon>
    </lineage>
</organism>
<comment type="caution">
    <text evidence="2">The sequence shown here is derived from an EMBL/GenBank/DDBJ whole genome shotgun (WGS) entry which is preliminary data.</text>
</comment>
<feature type="region of interest" description="Disordered" evidence="1">
    <location>
        <begin position="27"/>
        <end position="72"/>
    </location>
</feature>
<feature type="compositionally biased region" description="Gly residues" evidence="1">
    <location>
        <begin position="59"/>
        <end position="68"/>
    </location>
</feature>
<evidence type="ECO:0000313" key="3">
    <source>
        <dbReference type="Proteomes" id="UP001460270"/>
    </source>
</evidence>
<reference evidence="3" key="1">
    <citation type="submission" date="2024-04" db="EMBL/GenBank/DDBJ databases">
        <title>Salinicola lusitanus LLJ914,a marine bacterium isolated from the Okinawa Trough.</title>
        <authorList>
            <person name="Li J."/>
        </authorList>
    </citation>
    <scope>NUCLEOTIDE SEQUENCE [LARGE SCALE GENOMIC DNA]</scope>
</reference>
<dbReference type="EMBL" id="JBBPFD010000017">
    <property type="protein sequence ID" value="KAK7890989.1"/>
    <property type="molecule type" value="Genomic_DNA"/>
</dbReference>
<dbReference type="AlphaFoldDB" id="A0AAW0N9S8"/>